<feature type="domain" description="DUF6533" evidence="2">
    <location>
        <begin position="28"/>
        <end position="73"/>
    </location>
</feature>
<evidence type="ECO:0000313" key="3">
    <source>
        <dbReference type="EMBL" id="KAK0463099.1"/>
    </source>
</evidence>
<feature type="transmembrane region" description="Helical" evidence="1">
    <location>
        <begin position="91"/>
        <end position="117"/>
    </location>
</feature>
<keyword evidence="4" id="KW-1185">Reference proteome</keyword>
<gene>
    <name evidence="3" type="ORF">EV420DRAFT_1156069</name>
</gene>
<evidence type="ECO:0000313" key="4">
    <source>
        <dbReference type="Proteomes" id="UP001175211"/>
    </source>
</evidence>
<dbReference type="AlphaFoldDB" id="A0AA39NCN4"/>
<comment type="caution">
    <text evidence="3">The sequence shown here is derived from an EMBL/GenBank/DDBJ whole genome shotgun (WGS) entry which is preliminary data.</text>
</comment>
<keyword evidence="1" id="KW-0812">Transmembrane</keyword>
<feature type="transmembrane region" description="Helical" evidence="1">
    <location>
        <begin position="66"/>
        <end position="85"/>
    </location>
</feature>
<dbReference type="EMBL" id="JAUEPS010000008">
    <property type="protein sequence ID" value="KAK0463099.1"/>
    <property type="molecule type" value="Genomic_DNA"/>
</dbReference>
<organism evidence="3 4">
    <name type="scientific">Armillaria tabescens</name>
    <name type="common">Ringless honey mushroom</name>
    <name type="synonym">Agaricus tabescens</name>
    <dbReference type="NCBI Taxonomy" id="1929756"/>
    <lineage>
        <taxon>Eukaryota</taxon>
        <taxon>Fungi</taxon>
        <taxon>Dikarya</taxon>
        <taxon>Basidiomycota</taxon>
        <taxon>Agaricomycotina</taxon>
        <taxon>Agaricomycetes</taxon>
        <taxon>Agaricomycetidae</taxon>
        <taxon>Agaricales</taxon>
        <taxon>Marasmiineae</taxon>
        <taxon>Physalacriaceae</taxon>
        <taxon>Desarmillaria</taxon>
    </lineage>
</organism>
<dbReference type="RefSeq" id="XP_060334565.1">
    <property type="nucleotide sequence ID" value="XM_060466126.1"/>
</dbReference>
<evidence type="ECO:0000256" key="1">
    <source>
        <dbReference type="SAM" id="Phobius"/>
    </source>
</evidence>
<reference evidence="3" key="1">
    <citation type="submission" date="2023-06" db="EMBL/GenBank/DDBJ databases">
        <authorList>
            <consortium name="Lawrence Berkeley National Laboratory"/>
            <person name="Ahrendt S."/>
            <person name="Sahu N."/>
            <person name="Indic B."/>
            <person name="Wong-Bajracharya J."/>
            <person name="Merenyi Z."/>
            <person name="Ke H.-M."/>
            <person name="Monk M."/>
            <person name="Kocsube S."/>
            <person name="Drula E."/>
            <person name="Lipzen A."/>
            <person name="Balint B."/>
            <person name="Henrissat B."/>
            <person name="Andreopoulos B."/>
            <person name="Martin F.M."/>
            <person name="Harder C.B."/>
            <person name="Rigling D."/>
            <person name="Ford K.L."/>
            <person name="Foster G.D."/>
            <person name="Pangilinan J."/>
            <person name="Papanicolaou A."/>
            <person name="Barry K."/>
            <person name="LaButti K."/>
            <person name="Viragh M."/>
            <person name="Koriabine M."/>
            <person name="Yan M."/>
            <person name="Riley R."/>
            <person name="Champramary S."/>
            <person name="Plett K.L."/>
            <person name="Tsai I.J."/>
            <person name="Slot J."/>
            <person name="Sipos G."/>
            <person name="Plett J."/>
            <person name="Nagy L.G."/>
            <person name="Grigoriev I.V."/>
        </authorList>
    </citation>
    <scope>NUCLEOTIDE SEQUENCE</scope>
    <source>
        <strain evidence="3">CCBAS 213</strain>
    </source>
</reference>
<dbReference type="GeneID" id="85349674"/>
<dbReference type="InterPro" id="IPR045340">
    <property type="entry name" value="DUF6533"/>
</dbReference>
<accession>A0AA39NCN4</accession>
<protein>
    <recommendedName>
        <fullName evidence="2">DUF6533 domain-containing protein</fullName>
    </recommendedName>
</protein>
<evidence type="ECO:0000259" key="2">
    <source>
        <dbReference type="Pfam" id="PF20151"/>
    </source>
</evidence>
<keyword evidence="1" id="KW-1133">Transmembrane helix</keyword>
<dbReference type="Proteomes" id="UP001175211">
    <property type="component" value="Unassembled WGS sequence"/>
</dbReference>
<dbReference type="Pfam" id="PF20151">
    <property type="entry name" value="DUF6533"/>
    <property type="match status" value="1"/>
</dbReference>
<keyword evidence="1" id="KW-0472">Membrane</keyword>
<sequence>MSDADASAAIAAFQAFVNNLYENKKSSYSYVSALSFLTWDIIVSFGDEVNYIWVSQWSIPKLMYFLARYYPFLYLIGANIMSLATDIPKRLYVMAFTFKVYFLAPSIQLSGLLVLVFNRRSLFRDHNIGHHFASSGLFVIQPE</sequence>
<proteinExistence type="predicted"/>
<name>A0AA39NCN4_ARMTA</name>